<dbReference type="InterPro" id="IPR032675">
    <property type="entry name" value="LRR_dom_sf"/>
</dbReference>
<name>A0ABQ8GZH5_9ROSI</name>
<dbReference type="Pfam" id="PF23598">
    <property type="entry name" value="LRR_14"/>
    <property type="match status" value="1"/>
</dbReference>
<feature type="domain" description="Disease resistance R13L4/SHOC-2-like LRR" evidence="5">
    <location>
        <begin position="307"/>
        <end position="530"/>
    </location>
</feature>
<evidence type="ECO:0000256" key="3">
    <source>
        <dbReference type="SAM" id="MobiDB-lite"/>
    </source>
</evidence>
<keyword evidence="1" id="KW-0677">Repeat</keyword>
<dbReference type="Proteomes" id="UP000827721">
    <property type="component" value="Unassembled WGS sequence"/>
</dbReference>
<dbReference type="EMBL" id="JAFEMO010000302">
    <property type="protein sequence ID" value="KAH7521068.1"/>
    <property type="molecule type" value="Genomic_DNA"/>
</dbReference>
<dbReference type="Gene3D" id="1.10.10.10">
    <property type="entry name" value="Winged helix-like DNA-binding domain superfamily/Winged helix DNA-binding domain"/>
    <property type="match status" value="1"/>
</dbReference>
<accession>A0ABQ8GZH5</accession>
<evidence type="ECO:0000313" key="6">
    <source>
        <dbReference type="EMBL" id="KAH7521068.1"/>
    </source>
</evidence>
<keyword evidence="2" id="KW-0611">Plant defense</keyword>
<evidence type="ECO:0000313" key="7">
    <source>
        <dbReference type="Proteomes" id="UP000827721"/>
    </source>
</evidence>
<feature type="region of interest" description="Disordered" evidence="3">
    <location>
        <begin position="80"/>
        <end position="119"/>
    </location>
</feature>
<dbReference type="PANTHER" id="PTHR47186:SF54">
    <property type="entry name" value="DISEASE RESISTANCE RPP13-LIKE PROTEIN 4"/>
    <property type="match status" value="1"/>
</dbReference>
<reference evidence="6 7" key="1">
    <citation type="submission" date="2021-02" db="EMBL/GenBank/DDBJ databases">
        <title>Plant Genome Project.</title>
        <authorList>
            <person name="Zhang R.-G."/>
        </authorList>
    </citation>
    <scope>NUCLEOTIDE SEQUENCE [LARGE SCALE GENOMIC DNA]</scope>
    <source>
        <tissue evidence="6">Leaves</tissue>
    </source>
</reference>
<evidence type="ECO:0000256" key="2">
    <source>
        <dbReference type="ARBA" id="ARBA00022821"/>
    </source>
</evidence>
<evidence type="ECO:0008006" key="8">
    <source>
        <dbReference type="Google" id="ProtNLM"/>
    </source>
</evidence>
<evidence type="ECO:0000259" key="4">
    <source>
        <dbReference type="Pfam" id="PF23559"/>
    </source>
</evidence>
<feature type="compositionally biased region" description="Low complexity" evidence="3">
    <location>
        <begin position="1"/>
        <end position="16"/>
    </location>
</feature>
<protein>
    <recommendedName>
        <fullName evidence="8">Disease resistance RPP13-like protein 4</fullName>
    </recommendedName>
</protein>
<feature type="compositionally biased region" description="Low complexity" evidence="3">
    <location>
        <begin position="38"/>
        <end position="49"/>
    </location>
</feature>
<dbReference type="PANTHER" id="PTHR47186">
    <property type="entry name" value="LEUCINE-RICH REPEAT-CONTAINING PROTEIN 57"/>
    <property type="match status" value="1"/>
</dbReference>
<evidence type="ECO:0000256" key="1">
    <source>
        <dbReference type="ARBA" id="ARBA00022737"/>
    </source>
</evidence>
<keyword evidence="7" id="KW-1185">Reference proteome</keyword>
<feature type="region of interest" description="Disordered" evidence="3">
    <location>
        <begin position="1"/>
        <end position="56"/>
    </location>
</feature>
<evidence type="ECO:0000259" key="5">
    <source>
        <dbReference type="Pfam" id="PF23598"/>
    </source>
</evidence>
<dbReference type="InterPro" id="IPR036388">
    <property type="entry name" value="WH-like_DNA-bd_sf"/>
</dbReference>
<dbReference type="SUPFAM" id="SSF52047">
    <property type="entry name" value="RNI-like"/>
    <property type="match status" value="1"/>
</dbReference>
<feature type="domain" description="Disease resistance protein winged helix" evidence="4">
    <location>
        <begin position="148"/>
        <end position="212"/>
    </location>
</feature>
<proteinExistence type="predicted"/>
<feature type="compositionally biased region" description="Basic and acidic residues" evidence="3">
    <location>
        <begin position="88"/>
        <end position="100"/>
    </location>
</feature>
<dbReference type="Pfam" id="PF23559">
    <property type="entry name" value="WHD_DRP"/>
    <property type="match status" value="1"/>
</dbReference>
<dbReference type="Gene3D" id="3.80.10.10">
    <property type="entry name" value="Ribonuclease Inhibitor"/>
    <property type="match status" value="1"/>
</dbReference>
<gene>
    <name evidence="6" type="ORF">JRO89_XSUnG0122300</name>
</gene>
<dbReference type="InterPro" id="IPR058922">
    <property type="entry name" value="WHD_DRP"/>
</dbReference>
<sequence>MASTTNSSGKSNSSESLETGKIVGSVAPHHSNNSPAEKNGCGNNGNTGQNKKKYGRKCSTRVSCNPLDAILVKLRKNNSISSNGAEQSHQHNDSSPKIDPPENEAASSTNSDDACTVTKGQSKKIPDFSTSFEGLQDQEKCCLLSFAVFPENAVVKKRLLVYWWVAEGFLESSNGENTVEGIATRILDDFMAKRFIVPVNKKRRRVVNRFKMDPFSRSQVIMLAQEKKFFNYDVSSEKLTSKYSGSDRACLINAEKLESENQEKIKSLFNVNRRLLDFTFDWFSKMRNVQVLCLGMWQSSVEHHHIEVENSEFLKGLRNMESLRFLSLQGISGIQELPNSISNLRNLRILDLRACFNLESLPKEIKSLKMLNHLDVSECYLLEHMPKELLWLSDLQVLKGFVITDIISHGNVCTLADLAGLKKLRKLSINVNSETFSIEEFSTTLFKFTELEKLNIAWGGGSKAKESVAGKKMEKQKSLLKKLIEKQKTKVERATETKLKKLEFQCFPHQKLPDWLIPENLKNLKKLYIRGGGLNSLGKKNQEGAMKWEVEVLQLKYLSELKMNWRELKAMFPSLMYLEKFKCPKVTLCPCDGSGVWLKPSTD</sequence>
<comment type="caution">
    <text evidence="6">The sequence shown here is derived from an EMBL/GenBank/DDBJ whole genome shotgun (WGS) entry which is preliminary data.</text>
</comment>
<dbReference type="InterPro" id="IPR055414">
    <property type="entry name" value="LRR_R13L4/SHOC2-like"/>
</dbReference>
<organism evidence="6 7">
    <name type="scientific">Xanthoceras sorbifolium</name>
    <dbReference type="NCBI Taxonomy" id="99658"/>
    <lineage>
        <taxon>Eukaryota</taxon>
        <taxon>Viridiplantae</taxon>
        <taxon>Streptophyta</taxon>
        <taxon>Embryophyta</taxon>
        <taxon>Tracheophyta</taxon>
        <taxon>Spermatophyta</taxon>
        <taxon>Magnoliopsida</taxon>
        <taxon>eudicotyledons</taxon>
        <taxon>Gunneridae</taxon>
        <taxon>Pentapetalae</taxon>
        <taxon>rosids</taxon>
        <taxon>malvids</taxon>
        <taxon>Sapindales</taxon>
        <taxon>Sapindaceae</taxon>
        <taxon>Xanthoceroideae</taxon>
        <taxon>Xanthoceras</taxon>
    </lineage>
</organism>